<dbReference type="Pfam" id="PF14748">
    <property type="entry name" value="P5CR_dimer"/>
    <property type="match status" value="1"/>
</dbReference>
<dbReference type="InterPro" id="IPR029036">
    <property type="entry name" value="P5CR_dimer"/>
</dbReference>
<evidence type="ECO:0000256" key="8">
    <source>
        <dbReference type="ARBA" id="ARBA00023002"/>
    </source>
</evidence>
<accession>A0A8D2LQR2</accession>
<keyword evidence="8 14" id="KW-0560">Oxidoreductase</keyword>
<evidence type="ECO:0000256" key="10">
    <source>
        <dbReference type="ARBA" id="ARBA00049867"/>
    </source>
</evidence>
<dbReference type="SUPFAM" id="SSF51735">
    <property type="entry name" value="NAD(P)-binding Rossmann-fold domains"/>
    <property type="match status" value="1"/>
</dbReference>
<dbReference type="GO" id="GO:0004735">
    <property type="term" value="F:pyrroline-5-carboxylate reductase activity"/>
    <property type="evidence" value="ECO:0007669"/>
    <property type="project" value="UniProtKB-EC"/>
</dbReference>
<dbReference type="AlphaFoldDB" id="A0A8D2LQR2"/>
<keyword evidence="4" id="KW-0963">Cytoplasm</keyword>
<evidence type="ECO:0000256" key="2">
    <source>
        <dbReference type="ARBA" id="ARBA00005205"/>
    </source>
</evidence>
<dbReference type="FunFam" id="1.10.3730.10:FF:000003">
    <property type="entry name" value="Pyrroline-5-carboxylate reductase 1, mitochondrial"/>
    <property type="match status" value="1"/>
</dbReference>
<dbReference type="SUPFAM" id="SSF48179">
    <property type="entry name" value="6-phosphogluconate dehydrogenase C-terminal domain-like"/>
    <property type="match status" value="1"/>
</dbReference>
<evidence type="ECO:0000256" key="11">
    <source>
        <dbReference type="ARBA" id="ARBA00049875"/>
    </source>
</evidence>
<evidence type="ECO:0000256" key="9">
    <source>
        <dbReference type="ARBA" id="ARBA00038523"/>
    </source>
</evidence>
<proteinExistence type="inferred from homology"/>
<dbReference type="InterPro" id="IPR028939">
    <property type="entry name" value="P5C_Rdtase_cat_N"/>
</dbReference>
<dbReference type="Gene3D" id="1.10.3730.10">
    <property type="entry name" value="ProC C-terminal domain-like"/>
    <property type="match status" value="1"/>
</dbReference>
<dbReference type="OMA" id="AKQTCLG"/>
<evidence type="ECO:0000256" key="12">
    <source>
        <dbReference type="ARBA" id="ARBA00049975"/>
    </source>
</evidence>
<evidence type="ECO:0000256" key="6">
    <source>
        <dbReference type="ARBA" id="ARBA00022650"/>
    </source>
</evidence>
<dbReference type="InterPro" id="IPR008927">
    <property type="entry name" value="6-PGluconate_DH-like_C_sf"/>
</dbReference>
<evidence type="ECO:0000313" key="18">
    <source>
        <dbReference type="Proteomes" id="UP000694545"/>
    </source>
</evidence>
<reference evidence="17" key="2">
    <citation type="submission" date="2025-09" db="UniProtKB">
        <authorList>
            <consortium name="Ensembl"/>
        </authorList>
    </citation>
    <scope>IDENTIFICATION</scope>
</reference>
<feature type="domain" description="Pyrroline-5-carboxylate reductase catalytic N-terminal" evidence="15">
    <location>
        <begin position="21"/>
        <end position="115"/>
    </location>
</feature>
<dbReference type="InterPro" id="IPR000304">
    <property type="entry name" value="Pyrroline-COOH_reductase"/>
</dbReference>
<feature type="domain" description="Pyrroline-5-carboxylate reductase dimerisation" evidence="16">
    <location>
        <begin position="178"/>
        <end position="282"/>
    </location>
</feature>
<dbReference type="RefSeq" id="XP_044309214.1">
    <property type="nucleotide sequence ID" value="XM_044453279.1"/>
</dbReference>
<evidence type="ECO:0000259" key="16">
    <source>
        <dbReference type="Pfam" id="PF14748"/>
    </source>
</evidence>
<dbReference type="GeneID" id="123035280"/>
<dbReference type="InterPro" id="IPR053790">
    <property type="entry name" value="P5CR-like_CS"/>
</dbReference>
<dbReference type="EC" id="1.5.1.2" evidence="14"/>
<evidence type="ECO:0000256" key="13">
    <source>
        <dbReference type="PIRSR" id="PIRSR000193-1"/>
    </source>
</evidence>
<comment type="subcellular location">
    <subcellularLocation>
        <location evidence="1">Cytoplasm</location>
    </subcellularLocation>
</comment>
<keyword evidence="18" id="KW-1185">Reference proteome</keyword>
<comment type="catalytic activity">
    <reaction evidence="11">
        <text>L-proline + NAD(+) = (S)-1-pyrroline-5-carboxylate + NADH + 2 H(+)</text>
        <dbReference type="Rhea" id="RHEA:14105"/>
        <dbReference type="ChEBI" id="CHEBI:15378"/>
        <dbReference type="ChEBI" id="CHEBI:17388"/>
        <dbReference type="ChEBI" id="CHEBI:57540"/>
        <dbReference type="ChEBI" id="CHEBI:57945"/>
        <dbReference type="ChEBI" id="CHEBI:60039"/>
        <dbReference type="EC" id="1.5.1.2"/>
    </reaction>
    <physiologicalReaction direction="right-to-left" evidence="11">
        <dbReference type="Rhea" id="RHEA:14107"/>
    </physiologicalReaction>
</comment>
<comment type="similarity">
    <text evidence="3 14">Belongs to the pyrroline-5-carboxylate reductase family.</text>
</comment>
<keyword evidence="7 13" id="KW-0521">NADP</keyword>
<feature type="binding site" evidence="13">
    <location>
        <position position="73"/>
    </location>
    <ligand>
        <name>NADPH</name>
        <dbReference type="ChEBI" id="CHEBI:57783"/>
    </ligand>
</feature>
<dbReference type="UniPathway" id="UPA00098">
    <property type="reaction ID" value="UER00361"/>
</dbReference>
<dbReference type="NCBIfam" id="TIGR00112">
    <property type="entry name" value="proC"/>
    <property type="match status" value="1"/>
</dbReference>
<dbReference type="Ensembl" id="ENSVKKT00000026695.1">
    <property type="protein sequence ID" value="ENSVKKP00000026058.1"/>
    <property type="gene ID" value="ENSVKKG00000017061.1"/>
</dbReference>
<dbReference type="PROSITE" id="PS00521">
    <property type="entry name" value="P5CR"/>
    <property type="match status" value="1"/>
</dbReference>
<evidence type="ECO:0000256" key="7">
    <source>
        <dbReference type="ARBA" id="ARBA00022857"/>
    </source>
</evidence>
<dbReference type="PIRSF" id="PIRSF000193">
    <property type="entry name" value="Pyrrol-5-carb_rd"/>
    <property type="match status" value="1"/>
</dbReference>
<dbReference type="Proteomes" id="UP000694545">
    <property type="component" value="Unplaced"/>
</dbReference>
<dbReference type="GO" id="GO:0005737">
    <property type="term" value="C:cytoplasm"/>
    <property type="evidence" value="ECO:0007669"/>
    <property type="project" value="UniProtKB-SubCell"/>
</dbReference>
<evidence type="ECO:0000256" key="14">
    <source>
        <dbReference type="RuleBase" id="RU003903"/>
    </source>
</evidence>
<dbReference type="Pfam" id="PF03807">
    <property type="entry name" value="F420_oxidored"/>
    <property type="match status" value="1"/>
</dbReference>
<reference evidence="17" key="1">
    <citation type="submission" date="2025-08" db="UniProtKB">
        <authorList>
            <consortium name="Ensembl"/>
        </authorList>
    </citation>
    <scope>IDENTIFICATION</scope>
</reference>
<dbReference type="GO" id="GO:0055129">
    <property type="term" value="P:L-proline biosynthetic process"/>
    <property type="evidence" value="ECO:0007669"/>
    <property type="project" value="UniProtKB-UniPathway"/>
</dbReference>
<dbReference type="CTD" id="65263"/>
<comment type="function">
    <text evidence="12">Oxidoreductase that catalyzes the last step in proline biosynthesis, which corresponds to the reduction of pyrroline-5-carboxylate (P5C) to L-proline using NAD(P)H. Proline is synthesized from either glutamate or ornithine; both are converted to P5C, and then to proline via pyrroline-5-carboxylate reductases (PYCRs). PYCR3 is exclusively linked to the biosynthesis of proline from ornithine.</text>
</comment>
<comment type="subunit">
    <text evidence="9">Homodecamer; composed of 5 homodimers.</text>
</comment>
<feature type="binding site" evidence="13">
    <location>
        <begin position="25"/>
        <end position="30"/>
    </location>
    <ligand>
        <name>NADP(+)</name>
        <dbReference type="ChEBI" id="CHEBI:58349"/>
    </ligand>
</feature>
<name>A0A8D2LQR2_VARKO</name>
<evidence type="ECO:0000259" key="15">
    <source>
        <dbReference type="Pfam" id="PF03807"/>
    </source>
</evidence>
<evidence type="ECO:0000256" key="3">
    <source>
        <dbReference type="ARBA" id="ARBA00005525"/>
    </source>
</evidence>
<protein>
    <recommendedName>
        <fullName evidence="14">Pyrroline-5-carboxylate reductase</fullName>
        <ecNumber evidence="14">1.5.1.2</ecNumber>
    </recommendedName>
</protein>
<evidence type="ECO:0000256" key="4">
    <source>
        <dbReference type="ARBA" id="ARBA00022490"/>
    </source>
</evidence>
<dbReference type="InterPro" id="IPR036291">
    <property type="entry name" value="NAD(P)-bd_dom_sf"/>
</dbReference>
<keyword evidence="6 14" id="KW-0641">Proline biosynthesis</keyword>
<dbReference type="PANTHER" id="PTHR11645:SF0">
    <property type="entry name" value="PYRROLINE-5-CARBOXYLATE REDUCTASE 3"/>
    <property type="match status" value="1"/>
</dbReference>
<keyword evidence="5 14" id="KW-0028">Amino-acid biosynthesis</keyword>
<evidence type="ECO:0000256" key="5">
    <source>
        <dbReference type="ARBA" id="ARBA00022605"/>
    </source>
</evidence>
<dbReference type="HAMAP" id="MF_01925">
    <property type="entry name" value="P5C_reductase"/>
    <property type="match status" value="1"/>
</dbReference>
<evidence type="ECO:0000313" key="17">
    <source>
        <dbReference type="Ensembl" id="ENSVKKP00000026058.1"/>
    </source>
</evidence>
<dbReference type="FunFam" id="3.40.50.720:FF:000367">
    <property type="entry name" value="Pyrroline-5-carboxylate reductase"/>
    <property type="match status" value="1"/>
</dbReference>
<dbReference type="Gene3D" id="3.40.50.720">
    <property type="entry name" value="NAD(P)-binding Rossmann-like Domain"/>
    <property type="match status" value="1"/>
</dbReference>
<comment type="catalytic activity">
    <reaction evidence="10">
        <text>L-proline + NADP(+) = (S)-1-pyrroline-5-carboxylate + NADPH + 2 H(+)</text>
        <dbReference type="Rhea" id="RHEA:14109"/>
        <dbReference type="ChEBI" id="CHEBI:15378"/>
        <dbReference type="ChEBI" id="CHEBI:17388"/>
        <dbReference type="ChEBI" id="CHEBI:57783"/>
        <dbReference type="ChEBI" id="CHEBI:58349"/>
        <dbReference type="ChEBI" id="CHEBI:60039"/>
        <dbReference type="EC" id="1.5.1.2"/>
    </reaction>
    <physiologicalReaction direction="right-to-left" evidence="10">
        <dbReference type="Rhea" id="RHEA:14111"/>
    </physiologicalReaction>
</comment>
<organism evidence="17 18">
    <name type="scientific">Varanus komodoensis</name>
    <name type="common">Komodo dragon</name>
    <dbReference type="NCBI Taxonomy" id="61221"/>
    <lineage>
        <taxon>Eukaryota</taxon>
        <taxon>Metazoa</taxon>
        <taxon>Chordata</taxon>
        <taxon>Craniata</taxon>
        <taxon>Vertebrata</taxon>
        <taxon>Euteleostomi</taxon>
        <taxon>Lepidosauria</taxon>
        <taxon>Squamata</taxon>
        <taxon>Bifurcata</taxon>
        <taxon>Unidentata</taxon>
        <taxon>Episquamata</taxon>
        <taxon>Toxicofera</taxon>
        <taxon>Anguimorpha</taxon>
        <taxon>Paleoanguimorpha</taxon>
        <taxon>Varanoidea</taxon>
        <taxon>Varanidae</taxon>
        <taxon>Varanus</taxon>
    </lineage>
</organism>
<gene>
    <name evidence="17" type="primary">PYCR3</name>
</gene>
<evidence type="ECO:0000256" key="1">
    <source>
        <dbReference type="ARBA" id="ARBA00004496"/>
    </source>
</evidence>
<comment type="pathway">
    <text evidence="2 14">Amino-acid biosynthesis; L-proline biosynthesis; L-proline from L-glutamate 5-semialdehyde: step 1/1.</text>
</comment>
<dbReference type="PANTHER" id="PTHR11645">
    <property type="entry name" value="PYRROLINE-5-CARBOXYLATE REDUCTASE"/>
    <property type="match status" value="1"/>
</dbReference>
<feature type="binding site" evidence="13">
    <location>
        <begin position="86"/>
        <end position="89"/>
    </location>
    <ligand>
        <name>NADP(+)</name>
        <dbReference type="ChEBI" id="CHEBI:58349"/>
    </ligand>
</feature>
<sequence>MEAQLAAGDGAGGMEKLRELRVGFIGAGRMAGAVAQAMLMAGEVQAANIFASAPSNRNLAKFQDFDCKTTHCNLEVVENCTVVFLATKPHILPAVLREVAPAVTSDHMVISMAAGVTLQTLEEMLPAGTKVLRIMPNLPCVVQSGAVVLSRGTSAGEDEVTLLKQLLSPCGLCEETPEAYIDVHTGLSGSGVAYVYTFAEALSEGAVKMGMPWALAQKIAAQTLLGAAKMILETEEHPAVLRSAICTPGGTTIHALHELEKGSLRATVMNAVEAATRRAQELGKK</sequence>